<dbReference type="Proteomes" id="UP000585614">
    <property type="component" value="Unassembled WGS sequence"/>
</dbReference>
<evidence type="ECO:0000313" key="3">
    <source>
        <dbReference type="Proteomes" id="UP000585614"/>
    </source>
</evidence>
<accession>A0A7J7Y5M2</accession>
<dbReference type="AlphaFoldDB" id="A0A7J7Y5M2"/>
<comment type="caution">
    <text evidence="2">The sequence shown here is derived from an EMBL/GenBank/DDBJ whole genome shotgun (WGS) entry which is preliminary data.</text>
</comment>
<feature type="chain" id="PRO_5029471582" evidence="1">
    <location>
        <begin position="32"/>
        <end position="127"/>
    </location>
</feature>
<feature type="signal peptide" evidence="1">
    <location>
        <begin position="1"/>
        <end position="31"/>
    </location>
</feature>
<evidence type="ECO:0000256" key="1">
    <source>
        <dbReference type="SAM" id="SignalP"/>
    </source>
</evidence>
<sequence>MLLLDRNRLLHLNSWFYFLILIDELLANAAGDYLLEGKEKFGINFESHRSRLDVLAAHKQKPGHIYIQGGILSAAKFPRGLPFGTARNFGIWTLARGRQRRVREASCYLWLSSCMSVLVFIKLDNRK</sequence>
<dbReference type="EMBL" id="JACAGC010000007">
    <property type="protein sequence ID" value="KAF6357108.1"/>
    <property type="molecule type" value="Genomic_DNA"/>
</dbReference>
<organism evidence="2 3">
    <name type="scientific">Rhinolophus ferrumequinum</name>
    <name type="common">Greater horseshoe bat</name>
    <dbReference type="NCBI Taxonomy" id="59479"/>
    <lineage>
        <taxon>Eukaryota</taxon>
        <taxon>Metazoa</taxon>
        <taxon>Chordata</taxon>
        <taxon>Craniata</taxon>
        <taxon>Vertebrata</taxon>
        <taxon>Euteleostomi</taxon>
        <taxon>Mammalia</taxon>
        <taxon>Eutheria</taxon>
        <taxon>Laurasiatheria</taxon>
        <taxon>Chiroptera</taxon>
        <taxon>Yinpterochiroptera</taxon>
        <taxon>Rhinolophoidea</taxon>
        <taxon>Rhinolophidae</taxon>
        <taxon>Rhinolophinae</taxon>
        <taxon>Rhinolophus</taxon>
    </lineage>
</organism>
<protein>
    <submittedName>
        <fullName evidence="2">Uncharacterized protein</fullName>
    </submittedName>
</protein>
<reference evidence="2 3" key="1">
    <citation type="journal article" date="2020" name="Nature">
        <title>Six reference-quality genomes reveal evolution of bat adaptations.</title>
        <authorList>
            <person name="Jebb D."/>
            <person name="Huang Z."/>
            <person name="Pippel M."/>
            <person name="Hughes G.M."/>
            <person name="Lavrichenko K."/>
            <person name="Devanna P."/>
            <person name="Winkler S."/>
            <person name="Jermiin L.S."/>
            <person name="Skirmuntt E.C."/>
            <person name="Katzourakis A."/>
            <person name="Burkitt-Gray L."/>
            <person name="Ray D.A."/>
            <person name="Sullivan K.A.M."/>
            <person name="Roscito J.G."/>
            <person name="Kirilenko B.M."/>
            <person name="Davalos L.M."/>
            <person name="Corthals A.P."/>
            <person name="Power M.L."/>
            <person name="Jones G."/>
            <person name="Ransome R.D."/>
            <person name="Dechmann D.K.N."/>
            <person name="Locatelli A.G."/>
            <person name="Puechmaille S.J."/>
            <person name="Fedrigo O."/>
            <person name="Jarvis E.D."/>
            <person name="Hiller M."/>
            <person name="Vernes S.C."/>
            <person name="Myers E.W."/>
            <person name="Teeling E.C."/>
        </authorList>
    </citation>
    <scope>NUCLEOTIDE SEQUENCE [LARGE SCALE GENOMIC DNA]</scope>
    <source>
        <strain evidence="2">MRhiFer1</strain>
        <tissue evidence="2">Lung</tissue>
    </source>
</reference>
<evidence type="ECO:0000313" key="2">
    <source>
        <dbReference type="EMBL" id="KAF6357108.1"/>
    </source>
</evidence>
<name>A0A7J7Y5M2_RHIFE</name>
<proteinExistence type="predicted"/>
<gene>
    <name evidence="2" type="ORF">mRhiFer1_010031</name>
</gene>
<keyword evidence="1" id="KW-0732">Signal</keyword>